<protein>
    <recommendedName>
        <fullName evidence="2">Diadenylate cyclase CdaA N-terminal domain-containing protein</fullName>
    </recommendedName>
</protein>
<gene>
    <name evidence="3" type="ORF">S01H4_20330</name>
</gene>
<keyword evidence="1" id="KW-0812">Transmembrane</keyword>
<proteinExistence type="predicted"/>
<comment type="caution">
    <text evidence="3">The sequence shown here is derived from an EMBL/GenBank/DDBJ whole genome shotgun (WGS) entry which is preliminary data.</text>
</comment>
<dbReference type="InterPro" id="IPR036888">
    <property type="entry name" value="DNA_integrity_DisA_N_sf"/>
</dbReference>
<dbReference type="InterPro" id="IPR050338">
    <property type="entry name" value="DisA"/>
</dbReference>
<dbReference type="InterPro" id="IPR045585">
    <property type="entry name" value="CdaA_N"/>
</dbReference>
<dbReference type="PANTHER" id="PTHR34185:SF1">
    <property type="entry name" value="DIADENYLATE CYCLASE"/>
    <property type="match status" value="1"/>
</dbReference>
<dbReference type="GO" id="GO:0004016">
    <property type="term" value="F:adenylate cyclase activity"/>
    <property type="evidence" value="ECO:0007669"/>
    <property type="project" value="TreeGrafter"/>
</dbReference>
<name>X1AUE3_9ZZZZ</name>
<dbReference type="SUPFAM" id="SSF143597">
    <property type="entry name" value="YojJ-like"/>
    <property type="match status" value="1"/>
</dbReference>
<dbReference type="AlphaFoldDB" id="X1AUE3"/>
<feature type="transmembrane region" description="Helical" evidence="1">
    <location>
        <begin position="53"/>
        <end position="78"/>
    </location>
</feature>
<feature type="non-terminal residue" evidence="3">
    <location>
        <position position="138"/>
    </location>
</feature>
<evidence type="ECO:0000256" key="1">
    <source>
        <dbReference type="SAM" id="Phobius"/>
    </source>
</evidence>
<organism evidence="3">
    <name type="scientific">marine sediment metagenome</name>
    <dbReference type="NCBI Taxonomy" id="412755"/>
    <lineage>
        <taxon>unclassified sequences</taxon>
        <taxon>metagenomes</taxon>
        <taxon>ecological metagenomes</taxon>
    </lineage>
</organism>
<reference evidence="3" key="1">
    <citation type="journal article" date="2014" name="Front. Microbiol.">
        <title>High frequency of phylogenetically diverse reductive dehalogenase-homologous genes in deep subseafloor sedimentary metagenomes.</title>
        <authorList>
            <person name="Kawai M."/>
            <person name="Futagami T."/>
            <person name="Toyoda A."/>
            <person name="Takaki Y."/>
            <person name="Nishi S."/>
            <person name="Hori S."/>
            <person name="Arai W."/>
            <person name="Tsubouchi T."/>
            <person name="Morono Y."/>
            <person name="Uchiyama I."/>
            <person name="Ito T."/>
            <person name="Fujiyama A."/>
            <person name="Inagaki F."/>
            <person name="Takami H."/>
        </authorList>
    </citation>
    <scope>NUCLEOTIDE SEQUENCE</scope>
    <source>
        <strain evidence="3">Expedition CK06-06</strain>
    </source>
</reference>
<accession>X1AUE3</accession>
<keyword evidence="1" id="KW-0472">Membrane</keyword>
<dbReference type="Pfam" id="PF19293">
    <property type="entry name" value="CdaA_N"/>
    <property type="match status" value="1"/>
</dbReference>
<sequence length="138" mass="16035">MPFLEFIRWQDVIDILLNSYILFRLYVLFRETYVFRVLTGIALLWIFQRISVFFGLILTSWVMQGITAVVALIIIIVFRNEIRSVLQAKNLRAILWGFPQKSVPTTIQIIVESVKALSKRHIGALIVLPAKENLEDIF</sequence>
<feature type="transmembrane region" description="Helical" evidence="1">
    <location>
        <begin position="21"/>
        <end position="47"/>
    </location>
</feature>
<dbReference type="EMBL" id="BART01009135">
    <property type="protein sequence ID" value="GAG63456.1"/>
    <property type="molecule type" value="Genomic_DNA"/>
</dbReference>
<evidence type="ECO:0000259" key="2">
    <source>
        <dbReference type="Pfam" id="PF19293"/>
    </source>
</evidence>
<keyword evidence="1" id="KW-1133">Transmembrane helix</keyword>
<evidence type="ECO:0000313" key="3">
    <source>
        <dbReference type="EMBL" id="GAG63456.1"/>
    </source>
</evidence>
<feature type="domain" description="Diadenylate cyclase CdaA N-terminal" evidence="2">
    <location>
        <begin position="8"/>
        <end position="82"/>
    </location>
</feature>
<dbReference type="PANTHER" id="PTHR34185">
    <property type="entry name" value="DIADENYLATE CYCLASE"/>
    <property type="match status" value="1"/>
</dbReference>